<comment type="caution">
    <text evidence="3">The sequence shown here is derived from an EMBL/GenBank/DDBJ whole genome shotgun (WGS) entry which is preliminary data.</text>
</comment>
<evidence type="ECO:0000256" key="1">
    <source>
        <dbReference type="ARBA" id="ARBA00005578"/>
    </source>
</evidence>
<evidence type="ECO:0000256" key="2">
    <source>
        <dbReference type="RuleBase" id="RU003860"/>
    </source>
</evidence>
<dbReference type="InterPro" id="IPR036065">
    <property type="entry name" value="BolA-like_sf"/>
</dbReference>
<dbReference type="PANTHER" id="PTHR46229">
    <property type="entry name" value="BOLA TRANSCRIPTION REGULATOR"/>
    <property type="match status" value="1"/>
</dbReference>
<comment type="similarity">
    <text evidence="1 2">Belongs to the BolA/IbaG family.</text>
</comment>
<organism evidence="3 4">
    <name type="scientific">Psychromonas aquatilis</name>
    <dbReference type="NCBI Taxonomy" id="2005072"/>
    <lineage>
        <taxon>Bacteria</taxon>
        <taxon>Pseudomonadati</taxon>
        <taxon>Pseudomonadota</taxon>
        <taxon>Gammaproteobacteria</taxon>
        <taxon>Alteromonadales</taxon>
        <taxon>Psychromonadaceae</taxon>
        <taxon>Psychromonas</taxon>
    </lineage>
</organism>
<dbReference type="InterPro" id="IPR050961">
    <property type="entry name" value="BolA/IbaG_stress_morph_reg"/>
</dbReference>
<dbReference type="EMBL" id="JBAKAZ010000046">
    <property type="protein sequence ID" value="MEL0630244.1"/>
    <property type="molecule type" value="Genomic_DNA"/>
</dbReference>
<reference evidence="3 4" key="1">
    <citation type="submission" date="2024-02" db="EMBL/GenBank/DDBJ databases">
        <title>Bacteria isolated from the canopy kelp, Nereocystis luetkeana.</title>
        <authorList>
            <person name="Pfister C.A."/>
            <person name="Younker I.T."/>
            <person name="Light S.H."/>
        </authorList>
    </citation>
    <scope>NUCLEOTIDE SEQUENCE [LARGE SCALE GENOMIC DNA]</scope>
    <source>
        <strain evidence="3 4">TI.1.05</strain>
    </source>
</reference>
<dbReference type="RefSeq" id="WP_341598369.1">
    <property type="nucleotide sequence ID" value="NZ_JBAKAZ010000046.1"/>
</dbReference>
<name>A0ABU9GSD7_9GAMM</name>
<evidence type="ECO:0000313" key="4">
    <source>
        <dbReference type="Proteomes" id="UP001369082"/>
    </source>
</evidence>
<gene>
    <name evidence="3" type="ORF">V6256_11565</name>
</gene>
<keyword evidence="4" id="KW-1185">Reference proteome</keyword>
<dbReference type="InterPro" id="IPR002634">
    <property type="entry name" value="BolA"/>
</dbReference>
<dbReference type="Gene3D" id="3.30.300.90">
    <property type="entry name" value="BolA-like"/>
    <property type="match status" value="1"/>
</dbReference>
<sequence>MVVQQTIQDKLANRFQAEFLLVENESHNHSVPANSETHFKVTLVCDEFDGLRLIQRHRLVNEVLADELAGPVHALAMHTYTPQQWVEKNQTSPNSAQCLGGGK</sequence>
<dbReference type="Pfam" id="PF01722">
    <property type="entry name" value="BolA"/>
    <property type="match status" value="1"/>
</dbReference>
<proteinExistence type="inferred from homology"/>
<dbReference type="Proteomes" id="UP001369082">
    <property type="component" value="Unassembled WGS sequence"/>
</dbReference>
<protein>
    <submittedName>
        <fullName evidence="3">BolA/IbaG family iron-sulfur metabolism protein</fullName>
    </submittedName>
</protein>
<dbReference type="SUPFAM" id="SSF82657">
    <property type="entry name" value="BolA-like"/>
    <property type="match status" value="1"/>
</dbReference>
<accession>A0ABU9GSD7</accession>
<dbReference type="PANTHER" id="PTHR46229:SF2">
    <property type="entry name" value="BOLA-LIKE PROTEIN 1"/>
    <property type="match status" value="1"/>
</dbReference>
<dbReference type="PIRSF" id="PIRSF003113">
    <property type="entry name" value="BolA"/>
    <property type="match status" value="1"/>
</dbReference>
<evidence type="ECO:0000313" key="3">
    <source>
        <dbReference type="EMBL" id="MEL0630244.1"/>
    </source>
</evidence>